<feature type="domain" description="N-terminal" evidence="2">
    <location>
        <begin position="49"/>
        <end position="152"/>
    </location>
</feature>
<dbReference type="AlphaFoldDB" id="A0AB33CV91"/>
<accession>A0AB33CV91</accession>
<evidence type="ECO:0000256" key="1">
    <source>
        <dbReference type="SAM" id="MobiDB-lite"/>
    </source>
</evidence>
<dbReference type="EMBL" id="CP022264">
    <property type="protein sequence ID" value="ASK94676.1"/>
    <property type="molecule type" value="Genomic_DNA"/>
</dbReference>
<protein>
    <submittedName>
        <fullName evidence="3">Antirestriction protein</fullName>
    </submittedName>
</protein>
<geneLocation type="plasmid" evidence="4">
    <name>pla</name>
</geneLocation>
<proteinExistence type="predicted"/>
<feature type="region of interest" description="Disordered" evidence="1">
    <location>
        <begin position="1"/>
        <end position="36"/>
    </location>
</feature>
<dbReference type="GO" id="GO:0003697">
    <property type="term" value="F:single-stranded DNA binding"/>
    <property type="evidence" value="ECO:0007669"/>
    <property type="project" value="InterPro"/>
</dbReference>
<dbReference type="Proteomes" id="UP000198357">
    <property type="component" value="Plasmid plA"/>
</dbReference>
<sequence length="361" mass="40050">MGLLRTLRGSQAVPTPEAAAPAASAHVAGNSQASRPTYDRAAEGTGIFIKHVEDGACPWQQPEARPVEWPRNEFRGTPYHGFNVLALALSGYADPRWCTFDQAASKGWRVRGGEKATSIFMWKIQEKETGKFDEDGEPIMRKFPLLCRFKVFNFAQLAGPEPHQQRILTDADARKLADPIVETVGMSVVESATGSVGYNADKDTLVVRPRIAYPSEKHYCAELMNGVLAVASREAVTSLSLPAEAEMTDRQRAQRDLRVELARSMLAMRTGLPLSPPAAVKDAAILSLLQDDKREVFRAARDAENIMRYALAFNPEVLPTLEDEHREQMHAAIDAGAPEMVFDPNEFDFWPAELHQDRPRP</sequence>
<organism evidence="3 4">
    <name type="scientific">Xanthomonas citri pv. vignicola</name>
    <dbReference type="NCBI Taxonomy" id="473426"/>
    <lineage>
        <taxon>Bacteria</taxon>
        <taxon>Pseudomonadati</taxon>
        <taxon>Pseudomonadota</taxon>
        <taxon>Gammaproteobacteria</taxon>
        <taxon>Lysobacterales</taxon>
        <taxon>Lysobacteraceae</taxon>
        <taxon>Xanthomonas</taxon>
    </lineage>
</organism>
<keyword evidence="3" id="KW-0614">Plasmid</keyword>
<evidence type="ECO:0000259" key="2">
    <source>
        <dbReference type="Pfam" id="PF08401"/>
    </source>
</evidence>
<feature type="compositionally biased region" description="Low complexity" evidence="1">
    <location>
        <begin position="12"/>
        <end position="28"/>
    </location>
</feature>
<evidence type="ECO:0000313" key="4">
    <source>
        <dbReference type="Proteomes" id="UP000198357"/>
    </source>
</evidence>
<dbReference type="InterPro" id="IPR013610">
    <property type="entry name" value="ArdC_N"/>
</dbReference>
<dbReference type="Pfam" id="PF08401">
    <property type="entry name" value="ArdcN"/>
    <property type="match status" value="1"/>
</dbReference>
<dbReference type="RefSeq" id="WP_089113680.1">
    <property type="nucleotide sequence ID" value="NZ_CP022264.1"/>
</dbReference>
<reference evidence="3 4" key="1">
    <citation type="submission" date="2017-06" db="EMBL/GenBank/DDBJ databases">
        <title>First complete genome sequences of Xanthomonas citri pv. vignicola strains CFBP 7111, CFBP 7112 and CFBP 7113 using long-read technology.</title>
        <authorList>
            <person name="Ruh M."/>
            <person name="Briand M."/>
            <person name="Bonneau S."/>
            <person name="Jacques M.A."/>
            <person name="Chen N.W.G."/>
        </authorList>
    </citation>
    <scope>NUCLEOTIDE SEQUENCE [LARGE SCALE GENOMIC DNA]</scope>
    <source>
        <strain evidence="3 4">CFBP7111</strain>
        <plasmid evidence="4">pla</plasmid>
    </source>
</reference>
<evidence type="ECO:0000313" key="3">
    <source>
        <dbReference type="EMBL" id="ASK94676.1"/>
    </source>
</evidence>
<gene>
    <name evidence="3" type="ORF">XcvCFBP7111P_24645</name>
</gene>
<name>A0AB33CV91_XANCI</name>